<organism evidence="8 9">
    <name type="scientific">Spongiibacter thalassae</name>
    <dbReference type="NCBI Taxonomy" id="2721624"/>
    <lineage>
        <taxon>Bacteria</taxon>
        <taxon>Pseudomonadati</taxon>
        <taxon>Pseudomonadota</taxon>
        <taxon>Gammaproteobacteria</taxon>
        <taxon>Cellvibrionales</taxon>
        <taxon>Spongiibacteraceae</taxon>
        <taxon>Spongiibacter</taxon>
    </lineage>
</organism>
<protein>
    <recommendedName>
        <fullName evidence="3 6">Flagellar basal-body rod protein FlgC</fullName>
    </recommendedName>
</protein>
<dbReference type="Pfam" id="PF06429">
    <property type="entry name" value="Flg_bbr_C"/>
    <property type="match status" value="1"/>
</dbReference>
<dbReference type="NCBIfam" id="TIGR01395">
    <property type="entry name" value="FlgC"/>
    <property type="match status" value="1"/>
</dbReference>
<reference evidence="8 9" key="1">
    <citation type="submission" date="2020-04" db="EMBL/GenBank/DDBJ databases">
        <authorList>
            <person name="Yoon J."/>
        </authorList>
    </citation>
    <scope>NUCLEOTIDE SEQUENCE [LARGE SCALE GENOMIC DNA]</scope>
    <source>
        <strain evidence="8 9">KMU-166</strain>
    </source>
</reference>
<evidence type="ECO:0000313" key="9">
    <source>
        <dbReference type="Proteomes" id="UP000765845"/>
    </source>
</evidence>
<evidence type="ECO:0000259" key="7">
    <source>
        <dbReference type="Pfam" id="PF06429"/>
    </source>
</evidence>
<comment type="subunit">
    <text evidence="5 6">The basal body constitutes a major portion of the flagellar organelle and consists of four rings (L,P,S, and M) mounted on a central rod. The rod consists of about 26 subunits of FlgG in the distal portion, and FlgB, FlgC and FlgF are thought to build up the proximal portion of the rod with about 6 subunits each.</text>
</comment>
<dbReference type="EMBL" id="JAAWWK010000002">
    <property type="protein sequence ID" value="NKI16753.1"/>
    <property type="molecule type" value="Genomic_DNA"/>
</dbReference>
<keyword evidence="4 6" id="KW-0975">Bacterial flagellum</keyword>
<dbReference type="RefSeq" id="WP_168449304.1">
    <property type="nucleotide sequence ID" value="NZ_JAAWWK010000002.1"/>
</dbReference>
<dbReference type="InterPro" id="IPR006299">
    <property type="entry name" value="FlgC"/>
</dbReference>
<comment type="similarity">
    <text evidence="2">Belongs to the flagella basal body rod proteins family.</text>
</comment>
<evidence type="ECO:0000256" key="1">
    <source>
        <dbReference type="ARBA" id="ARBA00004117"/>
    </source>
</evidence>
<keyword evidence="9" id="KW-1185">Reference proteome</keyword>
<gene>
    <name evidence="8" type="primary">flgC</name>
    <name evidence="8" type="ORF">HCU74_04880</name>
</gene>
<comment type="caution">
    <text evidence="8">The sequence shown here is derived from an EMBL/GenBank/DDBJ whole genome shotgun (WGS) entry which is preliminary data.</text>
</comment>
<keyword evidence="8" id="KW-0282">Flagellum</keyword>
<feature type="domain" description="Flagellar basal-body/hook protein C-terminal" evidence="7">
    <location>
        <begin position="86"/>
        <end position="130"/>
    </location>
</feature>
<evidence type="ECO:0000256" key="6">
    <source>
        <dbReference type="RuleBase" id="RU362062"/>
    </source>
</evidence>
<proteinExistence type="inferred from homology"/>
<evidence type="ECO:0000256" key="2">
    <source>
        <dbReference type="ARBA" id="ARBA00009677"/>
    </source>
</evidence>
<dbReference type="PANTHER" id="PTHR30435:SF2">
    <property type="entry name" value="FLAGELLAR BASAL-BODY ROD PROTEIN FLGC"/>
    <property type="match status" value="1"/>
</dbReference>
<sequence length="133" mass="14283">MANPLNAVAAAMNAQMMRLNITASNLANADTLASSEAEAYRARQPVFTTVLDAQRNPAGVAVSGIIESDAPIPKRYEPNNPLADETGYVYGTNVNTADEMANMMSATRSFQNSTEVFSTIKTLQLRALQLGQQ</sequence>
<dbReference type="Proteomes" id="UP000765845">
    <property type="component" value="Unassembled WGS sequence"/>
</dbReference>
<dbReference type="InterPro" id="IPR010930">
    <property type="entry name" value="Flg_bb/hook_C_dom"/>
</dbReference>
<keyword evidence="8" id="KW-0969">Cilium</keyword>
<dbReference type="InterPro" id="IPR019776">
    <property type="entry name" value="Flagellar_basal_body_rod_CS"/>
</dbReference>
<dbReference type="PANTHER" id="PTHR30435">
    <property type="entry name" value="FLAGELLAR PROTEIN"/>
    <property type="match status" value="1"/>
</dbReference>
<evidence type="ECO:0000256" key="4">
    <source>
        <dbReference type="ARBA" id="ARBA00023143"/>
    </source>
</evidence>
<evidence type="ECO:0000256" key="5">
    <source>
        <dbReference type="ARBA" id="ARBA00025933"/>
    </source>
</evidence>
<evidence type="ECO:0000313" key="8">
    <source>
        <dbReference type="EMBL" id="NKI16753.1"/>
    </source>
</evidence>
<keyword evidence="8" id="KW-0966">Cell projection</keyword>
<evidence type="ECO:0000256" key="3">
    <source>
        <dbReference type="ARBA" id="ARBA00017941"/>
    </source>
</evidence>
<name>A0ABX1GC86_9GAMM</name>
<comment type="subcellular location">
    <subcellularLocation>
        <location evidence="1 6">Bacterial flagellum basal body</location>
    </subcellularLocation>
</comment>
<accession>A0ABX1GC86</accession>
<dbReference type="PROSITE" id="PS00588">
    <property type="entry name" value="FLAGELLA_BB_ROD"/>
    <property type="match status" value="1"/>
</dbReference>